<evidence type="ECO:0000256" key="3">
    <source>
        <dbReference type="ARBA" id="ARBA00022989"/>
    </source>
</evidence>
<feature type="transmembrane region" description="Helical" evidence="5">
    <location>
        <begin position="5"/>
        <end position="26"/>
    </location>
</feature>
<evidence type="ECO:0000256" key="2">
    <source>
        <dbReference type="ARBA" id="ARBA00022692"/>
    </source>
</evidence>
<dbReference type="InterPro" id="IPR052165">
    <property type="entry name" value="Membrane_assoc_protease"/>
</dbReference>
<feature type="transmembrane region" description="Helical" evidence="5">
    <location>
        <begin position="32"/>
        <end position="60"/>
    </location>
</feature>
<dbReference type="Gene3D" id="2.40.50.140">
    <property type="entry name" value="Nucleic acid-binding proteins"/>
    <property type="match status" value="1"/>
</dbReference>
<keyword evidence="3 5" id="KW-1133">Transmembrane helix</keyword>
<reference evidence="7 8" key="1">
    <citation type="submission" date="2020-08" db="EMBL/GenBank/DDBJ databases">
        <title>Genome public.</title>
        <authorList>
            <person name="Liu C."/>
            <person name="Sun Q."/>
        </authorList>
    </citation>
    <scope>NUCLEOTIDE SEQUENCE [LARGE SCALE GENOMIC DNA]</scope>
    <source>
        <strain evidence="7 8">NSJ-9</strain>
    </source>
</reference>
<dbReference type="Pfam" id="PF01957">
    <property type="entry name" value="NfeD"/>
    <property type="match status" value="1"/>
</dbReference>
<keyword evidence="4 5" id="KW-0472">Membrane</keyword>
<dbReference type="Proteomes" id="UP000643810">
    <property type="component" value="Unassembled WGS sequence"/>
</dbReference>
<evidence type="ECO:0000256" key="5">
    <source>
        <dbReference type="SAM" id="Phobius"/>
    </source>
</evidence>
<name>A0ABR7GG75_9FIRM</name>
<protein>
    <submittedName>
        <fullName evidence="7">NfeD family protein</fullName>
    </submittedName>
</protein>
<accession>A0ABR7GG75</accession>
<evidence type="ECO:0000256" key="4">
    <source>
        <dbReference type="ARBA" id="ARBA00023136"/>
    </source>
</evidence>
<comment type="subcellular location">
    <subcellularLocation>
        <location evidence="1">Membrane</location>
        <topology evidence="1">Multi-pass membrane protein</topology>
    </subcellularLocation>
</comment>
<gene>
    <name evidence="7" type="ORF">H8R94_07595</name>
</gene>
<evidence type="ECO:0000259" key="6">
    <source>
        <dbReference type="Pfam" id="PF01957"/>
    </source>
</evidence>
<dbReference type="InterPro" id="IPR002810">
    <property type="entry name" value="NfeD-like_C"/>
</dbReference>
<evidence type="ECO:0000313" key="8">
    <source>
        <dbReference type="Proteomes" id="UP000643810"/>
    </source>
</evidence>
<keyword evidence="8" id="KW-1185">Reference proteome</keyword>
<evidence type="ECO:0000256" key="1">
    <source>
        <dbReference type="ARBA" id="ARBA00004141"/>
    </source>
</evidence>
<dbReference type="InterPro" id="IPR012340">
    <property type="entry name" value="NA-bd_OB-fold"/>
</dbReference>
<proteinExistence type="predicted"/>
<dbReference type="EMBL" id="JACOPG010000003">
    <property type="protein sequence ID" value="MBC5686459.1"/>
    <property type="molecule type" value="Genomic_DNA"/>
</dbReference>
<keyword evidence="2 5" id="KW-0812">Transmembrane</keyword>
<dbReference type="PANTHER" id="PTHR33507:SF3">
    <property type="entry name" value="INNER MEMBRANE PROTEIN YBBJ"/>
    <property type="match status" value="1"/>
</dbReference>
<evidence type="ECO:0000313" key="7">
    <source>
        <dbReference type="EMBL" id="MBC5686459.1"/>
    </source>
</evidence>
<feature type="domain" description="NfeD-like C-terminal" evidence="6">
    <location>
        <begin position="79"/>
        <end position="138"/>
    </location>
</feature>
<sequence length="140" mass="15784">MYLWLAVIVITAVIEIITVGLTSIWISGGALAALIVCLCGGHPGLQIAVFFVVTFILLYFTRPWAKKYLESRKVATNYEECIGKEVRVIEEVDNRKESGKVLYNGMEWTARAEDDEQIYAVDEVVVVSEIRGVKMILKRK</sequence>
<organism evidence="7 8">
    <name type="scientific">Roseburia lenta</name>
    <dbReference type="NCBI Taxonomy" id="2763061"/>
    <lineage>
        <taxon>Bacteria</taxon>
        <taxon>Bacillati</taxon>
        <taxon>Bacillota</taxon>
        <taxon>Clostridia</taxon>
        <taxon>Lachnospirales</taxon>
        <taxon>Lachnospiraceae</taxon>
        <taxon>Roseburia</taxon>
    </lineage>
</organism>
<comment type="caution">
    <text evidence="7">The sequence shown here is derived from an EMBL/GenBank/DDBJ whole genome shotgun (WGS) entry which is preliminary data.</text>
</comment>
<dbReference type="PANTHER" id="PTHR33507">
    <property type="entry name" value="INNER MEMBRANE PROTEIN YBBJ"/>
    <property type="match status" value="1"/>
</dbReference>